<reference evidence="2 3" key="1">
    <citation type="submission" date="2018-08" db="EMBL/GenBank/DDBJ databases">
        <title>A genome reference for cultivated species of the human gut microbiota.</title>
        <authorList>
            <person name="Zou Y."/>
            <person name="Xue W."/>
            <person name="Luo G."/>
        </authorList>
    </citation>
    <scope>NUCLEOTIDE SEQUENCE [LARGE SCALE GENOMIC DNA]</scope>
    <source>
        <strain evidence="2 3">AF17-27</strain>
    </source>
</reference>
<comment type="caution">
    <text evidence="2">The sequence shown here is derived from an EMBL/GenBank/DDBJ whole genome shotgun (WGS) entry which is preliminary data.</text>
</comment>
<dbReference type="Proteomes" id="UP000283765">
    <property type="component" value="Unassembled WGS sequence"/>
</dbReference>
<keyword evidence="1" id="KW-1133">Transmembrane helix</keyword>
<evidence type="ECO:0000313" key="3">
    <source>
        <dbReference type="Proteomes" id="UP000283765"/>
    </source>
</evidence>
<proteinExistence type="predicted"/>
<keyword evidence="1" id="KW-0472">Membrane</keyword>
<name>A0A412RJK0_9FIRM</name>
<accession>A0A412RJK0</accession>
<evidence type="ECO:0000313" key="2">
    <source>
        <dbReference type="EMBL" id="RGU22541.1"/>
    </source>
</evidence>
<feature type="transmembrane region" description="Helical" evidence="1">
    <location>
        <begin position="12"/>
        <end position="34"/>
    </location>
</feature>
<evidence type="ECO:0000256" key="1">
    <source>
        <dbReference type="SAM" id="Phobius"/>
    </source>
</evidence>
<keyword evidence="1" id="KW-0812">Transmembrane</keyword>
<sequence length="77" mass="9195">MNLHTNLDLTGFLRFQLLFSGFFGGFGALFGEFLRFQLHKARLLCYQPMAIVHYDNLKIQYFLNKKTKKMNFQKKQK</sequence>
<dbReference type="AlphaFoldDB" id="A0A412RJK0"/>
<protein>
    <submittedName>
        <fullName evidence="2">Uncharacterized protein</fullName>
    </submittedName>
</protein>
<dbReference type="EMBL" id="QRXR01000017">
    <property type="protein sequence ID" value="RGU22541.1"/>
    <property type="molecule type" value="Genomic_DNA"/>
</dbReference>
<organism evidence="2 3">
    <name type="scientific">Agathobacter rectalis</name>
    <dbReference type="NCBI Taxonomy" id="39491"/>
    <lineage>
        <taxon>Bacteria</taxon>
        <taxon>Bacillati</taxon>
        <taxon>Bacillota</taxon>
        <taxon>Clostridia</taxon>
        <taxon>Lachnospirales</taxon>
        <taxon>Lachnospiraceae</taxon>
        <taxon>Agathobacter</taxon>
    </lineage>
</organism>
<gene>
    <name evidence="2" type="ORF">DWW89_10905</name>
</gene>